<reference evidence="3 4" key="1">
    <citation type="journal article" date="2014" name="PLoS Genet.">
        <title>Phylogenetically driven sequencing of extremely halophilic archaea reveals strategies for static and dynamic osmo-response.</title>
        <authorList>
            <person name="Becker E.A."/>
            <person name="Seitzer P.M."/>
            <person name="Tritt A."/>
            <person name="Larsen D."/>
            <person name="Krusor M."/>
            <person name="Yao A.I."/>
            <person name="Wu D."/>
            <person name="Madern D."/>
            <person name="Eisen J.A."/>
            <person name="Darling A.E."/>
            <person name="Facciotti M.T."/>
        </authorList>
    </citation>
    <scope>NUCLEOTIDE SEQUENCE [LARGE SCALE GENOMIC DNA]</scope>
    <source>
        <strain evidence="3 4">JCM 10989</strain>
    </source>
</reference>
<dbReference type="OrthoDB" id="205337at2157"/>
<protein>
    <submittedName>
        <fullName evidence="3">Molybdenum cofactor synthesis protein</fullName>
    </submittedName>
</protein>
<evidence type="ECO:0000259" key="2">
    <source>
        <dbReference type="SMART" id="SM00852"/>
    </source>
</evidence>
<dbReference type="SUPFAM" id="SSF53218">
    <property type="entry name" value="Molybdenum cofactor biosynthesis proteins"/>
    <property type="match status" value="1"/>
</dbReference>
<dbReference type="Gene3D" id="3.40.980.10">
    <property type="entry name" value="MoaB/Mog-like domain"/>
    <property type="match status" value="1"/>
</dbReference>
<comment type="caution">
    <text evidence="3">The sequence shown here is derived from an EMBL/GenBank/DDBJ whole genome shotgun (WGS) entry which is preliminary data.</text>
</comment>
<dbReference type="Proteomes" id="UP000011519">
    <property type="component" value="Unassembled WGS sequence"/>
</dbReference>
<sequence>MNESSESPSESSPADTAAESTTEVTEATETPNTLGIGLVTVADDRTLESDAAGEALMSTFTEASHEVVMREHVGRGHDTVQSIVSRVIDRDDVDVVVTAGATSIEPNDITIEAVQPLIEKPLPTFSELFTHLSYEAHGSRAVGARTIGGVTEETLIFCLPGNADAAELAATEILVPEGPHLVELARDGNDEGDEDDEGDEGNEDGPADTDETAAESNESSTTESDATAGPNGGEDV</sequence>
<dbReference type="AlphaFoldDB" id="L9ZSK6"/>
<organism evidence="3 4">
    <name type="scientific">Natrialba hulunbeirensis JCM 10989</name>
    <dbReference type="NCBI Taxonomy" id="1227493"/>
    <lineage>
        <taxon>Archaea</taxon>
        <taxon>Methanobacteriati</taxon>
        <taxon>Methanobacteriota</taxon>
        <taxon>Stenosarchaea group</taxon>
        <taxon>Halobacteria</taxon>
        <taxon>Halobacteriales</taxon>
        <taxon>Natrialbaceae</taxon>
        <taxon>Natrialba</taxon>
    </lineage>
</organism>
<evidence type="ECO:0000256" key="1">
    <source>
        <dbReference type="SAM" id="MobiDB-lite"/>
    </source>
</evidence>
<dbReference type="GO" id="GO:0005829">
    <property type="term" value="C:cytosol"/>
    <property type="evidence" value="ECO:0007669"/>
    <property type="project" value="TreeGrafter"/>
</dbReference>
<gene>
    <name evidence="3" type="ORF">C483_13960</name>
</gene>
<feature type="domain" description="MoaB/Mog" evidence="2">
    <location>
        <begin position="37"/>
        <end position="181"/>
    </location>
</feature>
<feature type="compositionally biased region" description="Low complexity" evidence="1">
    <location>
        <begin position="214"/>
        <end position="228"/>
    </location>
</feature>
<dbReference type="GO" id="GO:0006777">
    <property type="term" value="P:Mo-molybdopterin cofactor biosynthetic process"/>
    <property type="evidence" value="ECO:0007669"/>
    <property type="project" value="InterPro"/>
</dbReference>
<feature type="region of interest" description="Disordered" evidence="1">
    <location>
        <begin position="183"/>
        <end position="236"/>
    </location>
</feature>
<accession>L9ZSK6</accession>
<dbReference type="PATRIC" id="fig|1227493.4.peg.2804"/>
<dbReference type="SMART" id="SM00852">
    <property type="entry name" value="MoCF_biosynth"/>
    <property type="match status" value="1"/>
</dbReference>
<proteinExistence type="predicted"/>
<feature type="compositionally biased region" description="Low complexity" evidence="1">
    <location>
        <begin position="1"/>
        <end position="30"/>
    </location>
</feature>
<keyword evidence="4" id="KW-1185">Reference proteome</keyword>
<dbReference type="PANTHER" id="PTHR43232">
    <property type="entry name" value="MOLYBDENUM COFACTOR BIOSYNTHESIS PROTEIN B"/>
    <property type="match status" value="1"/>
</dbReference>
<dbReference type="EMBL" id="AOIM01000037">
    <property type="protein sequence ID" value="ELY89061.1"/>
    <property type="molecule type" value="Genomic_DNA"/>
</dbReference>
<dbReference type="InterPro" id="IPR001453">
    <property type="entry name" value="MoaB/Mog_dom"/>
</dbReference>
<dbReference type="STRING" id="1227493.C483_13960"/>
<feature type="compositionally biased region" description="Acidic residues" evidence="1">
    <location>
        <begin position="190"/>
        <end position="213"/>
    </location>
</feature>
<dbReference type="InterPro" id="IPR012245">
    <property type="entry name" value="MoaB"/>
</dbReference>
<name>L9ZSK6_9EURY</name>
<evidence type="ECO:0000313" key="3">
    <source>
        <dbReference type="EMBL" id="ELY89061.1"/>
    </source>
</evidence>
<dbReference type="InterPro" id="IPR036425">
    <property type="entry name" value="MoaB/Mog-like_dom_sf"/>
</dbReference>
<dbReference type="PANTHER" id="PTHR43232:SF2">
    <property type="entry name" value="MOLYBDENUM COFACTOR BIOSYNTHESIS PROTEIN B"/>
    <property type="match status" value="1"/>
</dbReference>
<feature type="region of interest" description="Disordered" evidence="1">
    <location>
        <begin position="1"/>
        <end position="35"/>
    </location>
</feature>
<dbReference type="Pfam" id="PF00994">
    <property type="entry name" value="MoCF_biosynth"/>
    <property type="match status" value="1"/>
</dbReference>
<dbReference type="RefSeq" id="WP_006653960.1">
    <property type="nucleotide sequence ID" value="NZ_AOIM01000037.1"/>
</dbReference>
<evidence type="ECO:0000313" key="4">
    <source>
        <dbReference type="Proteomes" id="UP000011519"/>
    </source>
</evidence>